<organism evidence="2 3">
    <name type="scientific">Zophobas morio</name>
    <dbReference type="NCBI Taxonomy" id="2755281"/>
    <lineage>
        <taxon>Eukaryota</taxon>
        <taxon>Metazoa</taxon>
        <taxon>Ecdysozoa</taxon>
        <taxon>Arthropoda</taxon>
        <taxon>Hexapoda</taxon>
        <taxon>Insecta</taxon>
        <taxon>Pterygota</taxon>
        <taxon>Neoptera</taxon>
        <taxon>Endopterygota</taxon>
        <taxon>Coleoptera</taxon>
        <taxon>Polyphaga</taxon>
        <taxon>Cucujiformia</taxon>
        <taxon>Tenebrionidae</taxon>
        <taxon>Zophobas</taxon>
    </lineage>
</organism>
<dbReference type="EMBL" id="JALNTZ010000005">
    <property type="protein sequence ID" value="KAJ3652442.1"/>
    <property type="molecule type" value="Genomic_DNA"/>
</dbReference>
<dbReference type="InterPro" id="IPR050091">
    <property type="entry name" value="PKS_NRPS_Biosynth_Enz"/>
</dbReference>
<dbReference type="AlphaFoldDB" id="A0AA38IAG7"/>
<reference evidence="2" key="1">
    <citation type="journal article" date="2023" name="G3 (Bethesda)">
        <title>Whole genome assemblies of Zophobas morio and Tenebrio molitor.</title>
        <authorList>
            <person name="Kaur S."/>
            <person name="Stinson S.A."/>
            <person name="diCenzo G.C."/>
        </authorList>
    </citation>
    <scope>NUCLEOTIDE SEQUENCE</scope>
    <source>
        <strain evidence="2">QUZm001</strain>
    </source>
</reference>
<accession>A0AA38IAG7</accession>
<evidence type="ECO:0000259" key="1">
    <source>
        <dbReference type="Pfam" id="PF16197"/>
    </source>
</evidence>
<dbReference type="PANTHER" id="PTHR43775:SF23">
    <property type="entry name" value="FATTY ACID SYNTHASE 3"/>
    <property type="match status" value="1"/>
</dbReference>
<sequence>METGFIPPNINLKRIRKGLEGTEQNRMKIVLTTLVSETTTVTIILQRFKKDKINGGLPKDDVPRLICVSGRNNEAVLNILNDFSNKALDEEYIGLLHQLYKMNIQNHLYRGYAIVSKQGVLSISSKRLPPKQPRLHIFFGQFVKNFKLLASYLLQFSASRDIIARINSILEANKVKTFEEISISRTKIDEDILGSVCLQLVVVDMFKKLELFPVSVFEAVLEAIKLSILKVDSRNFVFENSNKPPKGMITLNLSDVSITDKDYLLVENGTVNFLDLLGRLYIEGYLPQVHKIYPQVEFPVSRGTSSISPFIQWDHQTSWLGYKFKGFISFMEKEQVEYQISYLYEEHQFMKGHVIDGRNLFPATEYLKLAWQTFADTKHFELDTTPVIFENCKFIRAVTMPNSGYVKLLVTLQRGTDVNNVFHGDKLNILRQDEIYREFYLRVYNYSGLFKGIKTYNVDASLGLIKWDDNWATFMDNMLQLQILQTDTRLLFVAVGIKKIIIDPIKHKQIVESQNGEECLLPAHTNKDCNMIKSGGIEIHGLQVRSIFKKKGKIGTSFRKTHFSSKWYDFRFRRSCEGQYTD</sequence>
<comment type="caution">
    <text evidence="2">The sequence shown here is derived from an EMBL/GenBank/DDBJ whole genome shotgun (WGS) entry which is preliminary data.</text>
</comment>
<gene>
    <name evidence="2" type="ORF">Zmor_018405</name>
</gene>
<feature type="domain" description="Polyketide synthase C-terminal extension" evidence="1">
    <location>
        <begin position="39"/>
        <end position="114"/>
    </location>
</feature>
<evidence type="ECO:0000313" key="2">
    <source>
        <dbReference type="EMBL" id="KAJ3652442.1"/>
    </source>
</evidence>
<protein>
    <recommendedName>
        <fullName evidence="1">Polyketide synthase C-terminal extension domain-containing protein</fullName>
    </recommendedName>
</protein>
<proteinExistence type="predicted"/>
<evidence type="ECO:0000313" key="3">
    <source>
        <dbReference type="Proteomes" id="UP001168821"/>
    </source>
</evidence>
<dbReference type="InterPro" id="IPR042104">
    <property type="entry name" value="PKS_dehydratase_sf"/>
</dbReference>
<dbReference type="Gene3D" id="3.10.129.110">
    <property type="entry name" value="Polyketide synthase dehydratase"/>
    <property type="match status" value="2"/>
</dbReference>
<dbReference type="Proteomes" id="UP001168821">
    <property type="component" value="Unassembled WGS sequence"/>
</dbReference>
<dbReference type="GO" id="GO:0006633">
    <property type="term" value="P:fatty acid biosynthetic process"/>
    <property type="evidence" value="ECO:0007669"/>
    <property type="project" value="TreeGrafter"/>
</dbReference>
<name>A0AA38IAG7_9CUCU</name>
<dbReference type="Gene3D" id="3.30.70.3290">
    <property type="match status" value="2"/>
</dbReference>
<keyword evidence="3" id="KW-1185">Reference proteome</keyword>
<dbReference type="GO" id="GO:0004312">
    <property type="term" value="F:fatty acid synthase activity"/>
    <property type="evidence" value="ECO:0007669"/>
    <property type="project" value="TreeGrafter"/>
</dbReference>
<dbReference type="Pfam" id="PF16197">
    <property type="entry name" value="KAsynt_C_assoc"/>
    <property type="match status" value="1"/>
</dbReference>
<dbReference type="PANTHER" id="PTHR43775">
    <property type="entry name" value="FATTY ACID SYNTHASE"/>
    <property type="match status" value="1"/>
</dbReference>
<dbReference type="InterPro" id="IPR032821">
    <property type="entry name" value="PKS_assoc"/>
</dbReference>